<evidence type="ECO:0000313" key="7">
    <source>
        <dbReference type="Proteomes" id="UP000236370"/>
    </source>
</evidence>
<organism evidence="6 7">
    <name type="scientific">Pan troglodytes</name>
    <name type="common">Chimpanzee</name>
    <dbReference type="NCBI Taxonomy" id="9598"/>
    <lineage>
        <taxon>Eukaryota</taxon>
        <taxon>Metazoa</taxon>
        <taxon>Chordata</taxon>
        <taxon>Craniata</taxon>
        <taxon>Vertebrata</taxon>
        <taxon>Euteleostomi</taxon>
        <taxon>Mammalia</taxon>
        <taxon>Eutheria</taxon>
        <taxon>Euarchontoglires</taxon>
        <taxon>Primates</taxon>
        <taxon>Haplorrhini</taxon>
        <taxon>Catarrhini</taxon>
        <taxon>Hominidae</taxon>
        <taxon>Pan</taxon>
    </lineage>
</organism>
<dbReference type="AlphaFoldDB" id="A0A2J8KEN7"/>
<proteinExistence type="inferred from homology"/>
<name>A0A2J8KEN7_PANTR</name>
<comment type="similarity">
    <text evidence="5">Belongs to the laat-1 family.</text>
</comment>
<protein>
    <submittedName>
        <fullName evidence="6">PQLC2 isoform 3</fullName>
    </submittedName>
</protein>
<dbReference type="PANTHER" id="PTHR16201:SF36">
    <property type="entry name" value="LYSOSOMAL AMINO ACID TRANSPORTER 1 HOMOLOG"/>
    <property type="match status" value="1"/>
</dbReference>
<keyword evidence="3" id="KW-1133">Transmembrane helix</keyword>
<accession>A0A2J8KEN7</accession>
<reference evidence="6 7" key="1">
    <citation type="submission" date="2017-12" db="EMBL/GenBank/DDBJ databases">
        <title>High-resolution comparative analysis of great ape genomes.</title>
        <authorList>
            <person name="Pollen A."/>
            <person name="Hastie A."/>
            <person name="Hormozdiari F."/>
            <person name="Dougherty M."/>
            <person name="Liu R."/>
            <person name="Chaisson M."/>
            <person name="Hoppe E."/>
            <person name="Hill C."/>
            <person name="Pang A."/>
            <person name="Hillier L."/>
            <person name="Baker C."/>
            <person name="Armstrong J."/>
            <person name="Shendure J."/>
            <person name="Paten B."/>
            <person name="Wilson R."/>
            <person name="Chao H."/>
            <person name="Schneider V."/>
            <person name="Ventura M."/>
            <person name="Kronenberg Z."/>
            <person name="Murali S."/>
            <person name="Gordon D."/>
            <person name="Cantsilieris S."/>
            <person name="Munson K."/>
            <person name="Nelson B."/>
            <person name="Raja A."/>
            <person name="Underwood J."/>
            <person name="Diekhans M."/>
            <person name="Fiddes I."/>
            <person name="Haussler D."/>
            <person name="Eichler E."/>
        </authorList>
    </citation>
    <scope>NUCLEOTIDE SEQUENCE [LARGE SCALE GENOMIC DNA]</scope>
    <source>
        <strain evidence="6">Yerkes chimp pedigree #C0471</strain>
    </source>
</reference>
<dbReference type="SMR" id="A0A2J8KEN7"/>
<evidence type="ECO:0000256" key="5">
    <source>
        <dbReference type="ARBA" id="ARBA00038039"/>
    </source>
</evidence>
<evidence type="ECO:0000313" key="6">
    <source>
        <dbReference type="EMBL" id="PNI33488.1"/>
    </source>
</evidence>
<dbReference type="PANTHER" id="PTHR16201">
    <property type="entry name" value="SEVEN TRANSMEMBRANE PROTEIN 1-RELATED"/>
    <property type="match status" value="1"/>
</dbReference>
<comment type="subcellular location">
    <subcellularLocation>
        <location evidence="1">Membrane</location>
        <topology evidence="1">Multi-pass membrane protein</topology>
    </subcellularLocation>
</comment>
<dbReference type="Proteomes" id="UP000236370">
    <property type="component" value="Unassembled WGS sequence"/>
</dbReference>
<dbReference type="EMBL" id="NBAG03000373">
    <property type="protein sequence ID" value="PNI33488.1"/>
    <property type="molecule type" value="Genomic_DNA"/>
</dbReference>
<evidence type="ECO:0000256" key="2">
    <source>
        <dbReference type="ARBA" id="ARBA00022692"/>
    </source>
</evidence>
<sequence>MDQALSLWFLLGWIGGDSCNLIGSFLADQLPLQTW</sequence>
<keyword evidence="2" id="KW-0812">Transmembrane</keyword>
<dbReference type="InterPro" id="IPR006603">
    <property type="entry name" value="PQ-loop_rpt"/>
</dbReference>
<comment type="caution">
    <text evidence="6">The sequence shown here is derived from an EMBL/GenBank/DDBJ whole genome shotgun (WGS) entry which is preliminary data.</text>
</comment>
<gene>
    <name evidence="6" type="ORF">CK820_G0039325</name>
</gene>
<dbReference type="Pfam" id="PF04193">
    <property type="entry name" value="PQ-loop"/>
    <property type="match status" value="1"/>
</dbReference>
<evidence type="ECO:0000256" key="1">
    <source>
        <dbReference type="ARBA" id="ARBA00004141"/>
    </source>
</evidence>
<dbReference type="InterPro" id="IPR051415">
    <property type="entry name" value="LAAT-1"/>
</dbReference>
<evidence type="ECO:0000256" key="3">
    <source>
        <dbReference type="ARBA" id="ARBA00022989"/>
    </source>
</evidence>
<keyword evidence="4" id="KW-0472">Membrane</keyword>
<evidence type="ECO:0000256" key="4">
    <source>
        <dbReference type="ARBA" id="ARBA00023136"/>
    </source>
</evidence>
<dbReference type="GO" id="GO:0016020">
    <property type="term" value="C:membrane"/>
    <property type="evidence" value="ECO:0007669"/>
    <property type="project" value="UniProtKB-SubCell"/>
</dbReference>